<dbReference type="AlphaFoldDB" id="A0A8T0H5Q8"/>
<evidence type="ECO:0000256" key="1">
    <source>
        <dbReference type="SAM" id="SignalP"/>
    </source>
</evidence>
<accession>A0A8T0H5Q8</accession>
<dbReference type="Proteomes" id="UP000822688">
    <property type="component" value="Chromosome 7"/>
</dbReference>
<organism evidence="2 3">
    <name type="scientific">Ceratodon purpureus</name>
    <name type="common">Fire moss</name>
    <name type="synonym">Dicranum purpureum</name>
    <dbReference type="NCBI Taxonomy" id="3225"/>
    <lineage>
        <taxon>Eukaryota</taxon>
        <taxon>Viridiplantae</taxon>
        <taxon>Streptophyta</taxon>
        <taxon>Embryophyta</taxon>
        <taxon>Bryophyta</taxon>
        <taxon>Bryophytina</taxon>
        <taxon>Bryopsida</taxon>
        <taxon>Dicranidae</taxon>
        <taxon>Pseudoditrichales</taxon>
        <taxon>Ditrichaceae</taxon>
        <taxon>Ceratodon</taxon>
    </lineage>
</organism>
<name>A0A8T0H5Q8_CERPU</name>
<feature type="signal peptide" evidence="1">
    <location>
        <begin position="1"/>
        <end position="17"/>
    </location>
</feature>
<evidence type="ECO:0008006" key="4">
    <source>
        <dbReference type="Google" id="ProtNLM"/>
    </source>
</evidence>
<comment type="caution">
    <text evidence="2">The sequence shown here is derived from an EMBL/GenBank/DDBJ whole genome shotgun (WGS) entry which is preliminary data.</text>
</comment>
<dbReference type="EMBL" id="CM026428">
    <property type="protein sequence ID" value="KAG0565629.1"/>
    <property type="molecule type" value="Genomic_DNA"/>
</dbReference>
<gene>
    <name evidence="2" type="ORF">KC19_7G002400</name>
</gene>
<proteinExistence type="predicted"/>
<protein>
    <recommendedName>
        <fullName evidence="4">Secreted protein</fullName>
    </recommendedName>
</protein>
<evidence type="ECO:0000313" key="3">
    <source>
        <dbReference type="Proteomes" id="UP000822688"/>
    </source>
</evidence>
<evidence type="ECO:0000313" key="2">
    <source>
        <dbReference type="EMBL" id="KAG0565629.1"/>
    </source>
</evidence>
<keyword evidence="1" id="KW-0732">Signal</keyword>
<sequence length="62" mass="6928">MMVSRLFSLFPIAFCHASLGFFVHFGFWENACSSCSSVAPAHRTFLSSLSRFLLGSHAVDWI</sequence>
<keyword evidence="3" id="KW-1185">Reference proteome</keyword>
<feature type="chain" id="PRO_5035950208" description="Secreted protein" evidence="1">
    <location>
        <begin position="18"/>
        <end position="62"/>
    </location>
</feature>
<reference evidence="2" key="1">
    <citation type="submission" date="2020-06" db="EMBL/GenBank/DDBJ databases">
        <title>WGS assembly of Ceratodon purpureus strain R40.</title>
        <authorList>
            <person name="Carey S.B."/>
            <person name="Jenkins J."/>
            <person name="Shu S."/>
            <person name="Lovell J.T."/>
            <person name="Sreedasyam A."/>
            <person name="Maumus F."/>
            <person name="Tiley G.P."/>
            <person name="Fernandez-Pozo N."/>
            <person name="Barry K."/>
            <person name="Chen C."/>
            <person name="Wang M."/>
            <person name="Lipzen A."/>
            <person name="Daum C."/>
            <person name="Saski C.A."/>
            <person name="Payton A.C."/>
            <person name="Mcbreen J.C."/>
            <person name="Conrad R.E."/>
            <person name="Kollar L.M."/>
            <person name="Olsson S."/>
            <person name="Huttunen S."/>
            <person name="Landis J.B."/>
            <person name="Wickett N.J."/>
            <person name="Johnson M.G."/>
            <person name="Rensing S.A."/>
            <person name="Grimwood J."/>
            <person name="Schmutz J."/>
            <person name="Mcdaniel S.F."/>
        </authorList>
    </citation>
    <scope>NUCLEOTIDE SEQUENCE</scope>
    <source>
        <strain evidence="2">R40</strain>
    </source>
</reference>